<dbReference type="Proteomes" id="UP000016931">
    <property type="component" value="Unassembled WGS sequence"/>
</dbReference>
<reference evidence="1 2" key="1">
    <citation type="journal article" date="2012" name="PLoS Pathog.">
        <title>Diverse lifestyles and strategies of plant pathogenesis encoded in the genomes of eighteen Dothideomycetes fungi.</title>
        <authorList>
            <person name="Ohm R.A."/>
            <person name="Feau N."/>
            <person name="Henrissat B."/>
            <person name="Schoch C.L."/>
            <person name="Horwitz B.A."/>
            <person name="Barry K.W."/>
            <person name="Condon B.J."/>
            <person name="Copeland A.C."/>
            <person name="Dhillon B."/>
            <person name="Glaser F."/>
            <person name="Hesse C.N."/>
            <person name="Kosti I."/>
            <person name="LaButti K."/>
            <person name="Lindquist E.A."/>
            <person name="Lucas S."/>
            <person name="Salamov A.A."/>
            <person name="Bradshaw R.E."/>
            <person name="Ciuffetti L."/>
            <person name="Hamelin R.C."/>
            <person name="Kema G.H.J."/>
            <person name="Lawrence C."/>
            <person name="Scott J.A."/>
            <person name="Spatafora J.W."/>
            <person name="Turgeon B.G."/>
            <person name="de Wit P.J.G.M."/>
            <person name="Zhong S."/>
            <person name="Goodwin S.B."/>
            <person name="Grigoriev I.V."/>
        </authorList>
    </citation>
    <scope>NUCLEOTIDE SEQUENCE [LARGE SCALE GENOMIC DNA]</scope>
    <source>
        <strain evidence="1 2">SO2202</strain>
    </source>
</reference>
<dbReference type="RefSeq" id="XP_016761643.1">
    <property type="nucleotide sequence ID" value="XM_016910351.1"/>
</dbReference>
<dbReference type="HOGENOM" id="CLU_054588_0_0_1"/>
<protein>
    <recommendedName>
        <fullName evidence="3">Nucleic acid-binding protein</fullName>
    </recommendedName>
</protein>
<dbReference type="SUPFAM" id="SSF50249">
    <property type="entry name" value="Nucleic acid-binding proteins"/>
    <property type="match status" value="1"/>
</dbReference>
<dbReference type="InterPro" id="IPR012340">
    <property type="entry name" value="NA-bd_OB-fold"/>
</dbReference>
<accession>M3B177</accession>
<keyword evidence="2" id="KW-1185">Reference proteome</keyword>
<dbReference type="OrthoDB" id="5378679at2759"/>
<sequence length="268" mass="29569">MATTSRRVVFLAGAPEAACLAWDAQSCAASLTPRFQRYLGVADRDNEAFLHAQTQATALAKWRHVPLKGEAKRAAEATTTEAPQFLSFEDEGEDQPSQEYMRFLEHSLAVLQNLDSSQVAAPDQTTYNETTFVSSFSTNASEQPSQHIVNFTGPITDLRTIPTARYLESIHPQTMTINCLVSVISIQPTRTVKLRKRSGEMDIVEVLVGDDTRAGFNVSFWLPPADSQHSTRDVLNQLRPADALLVTHIALGEFKGTVYGQSLSKRIT</sequence>
<feature type="non-terminal residue" evidence="1">
    <location>
        <position position="268"/>
    </location>
</feature>
<dbReference type="Gene3D" id="2.40.50.140">
    <property type="entry name" value="Nucleic acid-binding proteins"/>
    <property type="match status" value="1"/>
</dbReference>
<dbReference type="GeneID" id="27907488"/>
<organism evidence="1 2">
    <name type="scientific">Sphaerulina musiva (strain SO2202)</name>
    <name type="common">Poplar stem canker fungus</name>
    <name type="synonym">Septoria musiva</name>
    <dbReference type="NCBI Taxonomy" id="692275"/>
    <lineage>
        <taxon>Eukaryota</taxon>
        <taxon>Fungi</taxon>
        <taxon>Dikarya</taxon>
        <taxon>Ascomycota</taxon>
        <taxon>Pezizomycotina</taxon>
        <taxon>Dothideomycetes</taxon>
        <taxon>Dothideomycetidae</taxon>
        <taxon>Mycosphaerellales</taxon>
        <taxon>Mycosphaerellaceae</taxon>
        <taxon>Sphaerulina</taxon>
    </lineage>
</organism>
<dbReference type="AlphaFoldDB" id="M3B177"/>
<dbReference type="eggNOG" id="ENOG502SD7X">
    <property type="taxonomic scope" value="Eukaryota"/>
</dbReference>
<evidence type="ECO:0000313" key="2">
    <source>
        <dbReference type="Proteomes" id="UP000016931"/>
    </source>
</evidence>
<evidence type="ECO:0008006" key="3">
    <source>
        <dbReference type="Google" id="ProtNLM"/>
    </source>
</evidence>
<gene>
    <name evidence="1" type="ORF">SEPMUDRAFT_84424</name>
</gene>
<proteinExistence type="predicted"/>
<name>M3B177_SPHMS</name>
<dbReference type="EMBL" id="KB456263">
    <property type="protein sequence ID" value="EMF13522.1"/>
    <property type="molecule type" value="Genomic_DNA"/>
</dbReference>
<evidence type="ECO:0000313" key="1">
    <source>
        <dbReference type="EMBL" id="EMF13522.1"/>
    </source>
</evidence>
<dbReference type="OMA" id="QTMTINC"/>